<reference evidence="2 3" key="1">
    <citation type="submission" date="2020-08" db="EMBL/GenBank/DDBJ databases">
        <authorList>
            <person name="Newling K."/>
            <person name="Davey J."/>
            <person name="Forrester S."/>
        </authorList>
    </citation>
    <scope>NUCLEOTIDE SEQUENCE [LARGE SCALE GENOMIC DNA]</scope>
    <source>
        <strain evidence="3">Crithidia deanei Carvalho (ATCC PRA-265)</strain>
    </source>
</reference>
<accession>S9WRC3</accession>
<dbReference type="AlphaFoldDB" id="S9WRC3"/>
<gene>
    <name evidence="2" type="ORF">ADEAN_000704700</name>
</gene>
<sequence>MATPAAMNVSPSPAPVIKAKSAIVVPYEDIERAARWDVLSDFARQRRAWHLKREVQDKGLDVSVIKVDSSQQEKLVRRSTTRLLKEYDSASWSTFFYQTGVFGLMGVSLVATSGALYIGITRNRMFLPTVPVGAAVTWRLWTMLEDTWAYQRYVDNAAKIRNERRANPMQSVVKRRVATKEPTFEELEEKETHGTALTFS</sequence>
<keyword evidence="1" id="KW-0472">Membrane</keyword>
<evidence type="ECO:0000313" key="2">
    <source>
        <dbReference type="EMBL" id="CAD2219539.1"/>
    </source>
</evidence>
<keyword evidence="3" id="KW-1185">Reference proteome</keyword>
<dbReference type="VEuPathDB" id="TriTrypDB:ADEAN_000704700"/>
<dbReference type="OrthoDB" id="246439at2759"/>
<name>S9WRC3_9TRYP</name>
<evidence type="ECO:0000256" key="1">
    <source>
        <dbReference type="SAM" id="Phobius"/>
    </source>
</evidence>
<proteinExistence type="predicted"/>
<feature type="transmembrane region" description="Helical" evidence="1">
    <location>
        <begin position="95"/>
        <end position="118"/>
    </location>
</feature>
<protein>
    <submittedName>
        <fullName evidence="2">Uncharacterized protein</fullName>
    </submittedName>
</protein>
<organism evidence="2 3">
    <name type="scientific">Angomonas deanei</name>
    <dbReference type="NCBI Taxonomy" id="59799"/>
    <lineage>
        <taxon>Eukaryota</taxon>
        <taxon>Discoba</taxon>
        <taxon>Euglenozoa</taxon>
        <taxon>Kinetoplastea</taxon>
        <taxon>Metakinetoplastina</taxon>
        <taxon>Trypanosomatida</taxon>
        <taxon>Trypanosomatidae</taxon>
        <taxon>Strigomonadinae</taxon>
        <taxon>Angomonas</taxon>
    </lineage>
</organism>
<evidence type="ECO:0000313" key="3">
    <source>
        <dbReference type="Proteomes" id="UP000515908"/>
    </source>
</evidence>
<keyword evidence="1" id="KW-0812">Transmembrane</keyword>
<keyword evidence="1" id="KW-1133">Transmembrane helix</keyword>
<dbReference type="Proteomes" id="UP000515908">
    <property type="component" value="Chromosome 14"/>
</dbReference>
<dbReference type="EMBL" id="LR877158">
    <property type="protein sequence ID" value="CAD2219539.1"/>
    <property type="molecule type" value="Genomic_DNA"/>
</dbReference>